<proteinExistence type="predicted"/>
<evidence type="ECO:0000313" key="1">
    <source>
        <dbReference type="EMBL" id="KAA6451848.1"/>
    </source>
</evidence>
<reference evidence="1 2" key="1">
    <citation type="submission" date="2018-08" db="EMBL/GenBank/DDBJ databases">
        <title>Bacillus phenotypic plasticity.</title>
        <authorList>
            <person name="Hurtado E."/>
        </authorList>
    </citation>
    <scope>NUCLEOTIDE SEQUENCE [LARGE SCALE GENOMIC DNA]</scope>
    <source>
        <strain evidence="1 2">427</strain>
    </source>
</reference>
<dbReference type="EMBL" id="QSND01000002">
    <property type="protein sequence ID" value="KAA6451848.1"/>
    <property type="molecule type" value="Genomic_DNA"/>
</dbReference>
<gene>
    <name evidence="1" type="ORF">DX927_14130</name>
</gene>
<dbReference type="Proteomes" id="UP000324326">
    <property type="component" value="Unassembled WGS sequence"/>
</dbReference>
<comment type="caution">
    <text evidence="1">The sequence shown here is derived from an EMBL/GenBank/DDBJ whole genome shotgun (WGS) entry which is preliminary data.</text>
</comment>
<evidence type="ECO:0000313" key="2">
    <source>
        <dbReference type="Proteomes" id="UP000324326"/>
    </source>
</evidence>
<protein>
    <submittedName>
        <fullName evidence="1">Uncharacterized protein</fullName>
    </submittedName>
</protein>
<organism evidence="1 2">
    <name type="scientific">Bacillus swezeyi</name>
    <dbReference type="NCBI Taxonomy" id="1925020"/>
    <lineage>
        <taxon>Bacteria</taxon>
        <taxon>Bacillati</taxon>
        <taxon>Bacillota</taxon>
        <taxon>Bacilli</taxon>
        <taxon>Bacillales</taxon>
        <taxon>Bacillaceae</taxon>
        <taxon>Bacillus</taxon>
    </lineage>
</organism>
<dbReference type="AlphaFoldDB" id="A0A5M8RWH8"/>
<name>A0A5M8RWH8_9BACI</name>
<accession>A0A5M8RWH8</accession>
<dbReference type="RefSeq" id="WP_150149862.1">
    <property type="nucleotide sequence ID" value="NZ_QSND01000002.1"/>
</dbReference>
<sequence length="76" mass="9442">MQRDELKKTREEFELSNKTLLKQQFENTFFNMIKLNHNILKDLKLEKNEKVFSGRYVFEQQYEQLKRYINLLIVKK</sequence>